<protein>
    <submittedName>
        <fullName evidence="1">Uncharacterized protein</fullName>
    </submittedName>
</protein>
<reference evidence="1" key="1">
    <citation type="submission" date="2020-05" db="EMBL/GenBank/DDBJ databases">
        <title>Large-scale comparative analyses of tick genomes elucidate their genetic diversity and vector capacities.</title>
        <authorList>
            <person name="Jia N."/>
            <person name="Wang J."/>
            <person name="Shi W."/>
            <person name="Du L."/>
            <person name="Sun Y."/>
            <person name="Zhan W."/>
            <person name="Jiang J."/>
            <person name="Wang Q."/>
            <person name="Zhang B."/>
            <person name="Ji P."/>
            <person name="Sakyi L.B."/>
            <person name="Cui X."/>
            <person name="Yuan T."/>
            <person name="Jiang B."/>
            <person name="Yang W."/>
            <person name="Lam T.T.-Y."/>
            <person name="Chang Q."/>
            <person name="Ding S."/>
            <person name="Wang X."/>
            <person name="Zhu J."/>
            <person name="Ruan X."/>
            <person name="Zhao L."/>
            <person name="Wei J."/>
            <person name="Que T."/>
            <person name="Du C."/>
            <person name="Cheng J."/>
            <person name="Dai P."/>
            <person name="Han X."/>
            <person name="Huang E."/>
            <person name="Gao Y."/>
            <person name="Liu J."/>
            <person name="Shao H."/>
            <person name="Ye R."/>
            <person name="Li L."/>
            <person name="Wei W."/>
            <person name="Wang X."/>
            <person name="Wang C."/>
            <person name="Yang T."/>
            <person name="Huo Q."/>
            <person name="Li W."/>
            <person name="Guo W."/>
            <person name="Chen H."/>
            <person name="Zhou L."/>
            <person name="Ni X."/>
            <person name="Tian J."/>
            <person name="Zhou Y."/>
            <person name="Sheng Y."/>
            <person name="Liu T."/>
            <person name="Pan Y."/>
            <person name="Xia L."/>
            <person name="Li J."/>
            <person name="Zhao F."/>
            <person name="Cao W."/>
        </authorList>
    </citation>
    <scope>NUCLEOTIDE SEQUENCE</scope>
    <source>
        <strain evidence="1">Dsil-2018</strain>
    </source>
</reference>
<dbReference type="Proteomes" id="UP000821865">
    <property type="component" value="Chromosome 4"/>
</dbReference>
<evidence type="ECO:0000313" key="1">
    <source>
        <dbReference type="EMBL" id="KAH7955029.1"/>
    </source>
</evidence>
<name>A0ACB8D0Y1_DERSI</name>
<evidence type="ECO:0000313" key="2">
    <source>
        <dbReference type="Proteomes" id="UP000821865"/>
    </source>
</evidence>
<organism evidence="1 2">
    <name type="scientific">Dermacentor silvarum</name>
    <name type="common">Tick</name>
    <dbReference type="NCBI Taxonomy" id="543639"/>
    <lineage>
        <taxon>Eukaryota</taxon>
        <taxon>Metazoa</taxon>
        <taxon>Ecdysozoa</taxon>
        <taxon>Arthropoda</taxon>
        <taxon>Chelicerata</taxon>
        <taxon>Arachnida</taxon>
        <taxon>Acari</taxon>
        <taxon>Parasitiformes</taxon>
        <taxon>Ixodida</taxon>
        <taxon>Ixodoidea</taxon>
        <taxon>Ixodidae</taxon>
        <taxon>Rhipicephalinae</taxon>
        <taxon>Dermacentor</taxon>
    </lineage>
</organism>
<dbReference type="EMBL" id="CM023473">
    <property type="protein sequence ID" value="KAH7955029.1"/>
    <property type="molecule type" value="Genomic_DNA"/>
</dbReference>
<accession>A0ACB8D0Y1</accession>
<keyword evidence="2" id="KW-1185">Reference proteome</keyword>
<proteinExistence type="predicted"/>
<comment type="caution">
    <text evidence="1">The sequence shown here is derived from an EMBL/GenBank/DDBJ whole genome shotgun (WGS) entry which is preliminary data.</text>
</comment>
<sequence length="96" mass="10897">MSMKRGVQLLLPAVPAALKLLREQAGYTCDASFAHVGPTALFMGTMYHWFVLMDVSNCTQHIHQSNPDSKQFESESNDRLEWLATTFLDYLEDVKC</sequence>
<gene>
    <name evidence="1" type="ORF">HPB49_024107</name>
</gene>